<dbReference type="Gene3D" id="2.30.110.10">
    <property type="entry name" value="Electron Transport, Fmn-binding Protein, Chain A"/>
    <property type="match status" value="1"/>
</dbReference>
<reference evidence="1 2" key="1">
    <citation type="submission" date="2014-06" db="EMBL/GenBank/DDBJ databases">
        <title>Evolutionary Origins and Diversification of the Mycorrhizal Mutualists.</title>
        <authorList>
            <consortium name="DOE Joint Genome Institute"/>
            <consortium name="Mycorrhizal Genomics Consortium"/>
            <person name="Kohler A."/>
            <person name="Kuo A."/>
            <person name="Nagy L.G."/>
            <person name="Floudas D."/>
            <person name="Copeland A."/>
            <person name="Barry K.W."/>
            <person name="Cichocki N."/>
            <person name="Veneault-Fourrey C."/>
            <person name="LaButti K."/>
            <person name="Lindquist E.A."/>
            <person name="Lipzen A."/>
            <person name="Lundell T."/>
            <person name="Morin E."/>
            <person name="Murat C."/>
            <person name="Riley R."/>
            <person name="Ohm R."/>
            <person name="Sun H."/>
            <person name="Tunlid A."/>
            <person name="Henrissat B."/>
            <person name="Grigoriev I.V."/>
            <person name="Hibbett D.S."/>
            <person name="Martin F."/>
        </authorList>
    </citation>
    <scope>NUCLEOTIDE SEQUENCE [LARGE SCALE GENOMIC DNA]</scope>
    <source>
        <strain evidence="1 2">SS14</strain>
    </source>
</reference>
<accession>A0A0C9V6G1</accession>
<dbReference type="AlphaFoldDB" id="A0A0C9V6G1"/>
<dbReference type="HOGENOM" id="CLU_2321872_0_0_1"/>
<name>A0A0C9V6G1_SPHS4</name>
<keyword evidence="2" id="KW-1185">Reference proteome</keyword>
<sequence>MEKLKAEIFADVVERTVPGMWEYARKPTAAELGGSAVIRILIDNASSTGPPVDNNQDLANAELTGKMWTGLVPISKVIGTPQLTEYSKASPPEHVLQLL</sequence>
<dbReference type="SUPFAM" id="SSF50475">
    <property type="entry name" value="FMN-binding split barrel"/>
    <property type="match status" value="1"/>
</dbReference>
<evidence type="ECO:0000313" key="2">
    <source>
        <dbReference type="Proteomes" id="UP000054279"/>
    </source>
</evidence>
<dbReference type="EMBL" id="KN837129">
    <property type="protein sequence ID" value="KIJ42569.1"/>
    <property type="molecule type" value="Genomic_DNA"/>
</dbReference>
<evidence type="ECO:0000313" key="1">
    <source>
        <dbReference type="EMBL" id="KIJ42569.1"/>
    </source>
</evidence>
<dbReference type="Proteomes" id="UP000054279">
    <property type="component" value="Unassembled WGS sequence"/>
</dbReference>
<organism evidence="1 2">
    <name type="scientific">Sphaerobolus stellatus (strain SS14)</name>
    <dbReference type="NCBI Taxonomy" id="990650"/>
    <lineage>
        <taxon>Eukaryota</taxon>
        <taxon>Fungi</taxon>
        <taxon>Dikarya</taxon>
        <taxon>Basidiomycota</taxon>
        <taxon>Agaricomycotina</taxon>
        <taxon>Agaricomycetes</taxon>
        <taxon>Phallomycetidae</taxon>
        <taxon>Geastrales</taxon>
        <taxon>Sphaerobolaceae</taxon>
        <taxon>Sphaerobolus</taxon>
    </lineage>
</organism>
<dbReference type="OrthoDB" id="444432at2759"/>
<proteinExistence type="predicted"/>
<gene>
    <name evidence="1" type="ORF">M422DRAFT_254352</name>
</gene>
<dbReference type="InterPro" id="IPR012349">
    <property type="entry name" value="Split_barrel_FMN-bd"/>
</dbReference>
<protein>
    <submittedName>
        <fullName evidence="1">Unplaced genomic scaffold SPHSTscaffold_54, whole genome shotgun sequence</fullName>
    </submittedName>
</protein>